<accession>A0A7Z8CWY2</accession>
<comment type="caution">
    <text evidence="2">The sequence shown here is derived from an EMBL/GenBank/DDBJ whole genome shotgun (WGS) entry which is preliminary data.</text>
</comment>
<evidence type="ECO:0008006" key="4">
    <source>
        <dbReference type="Google" id="ProtNLM"/>
    </source>
</evidence>
<feature type="transmembrane region" description="Helical" evidence="1">
    <location>
        <begin position="154"/>
        <end position="176"/>
    </location>
</feature>
<sequence>MKKGVIPIQVITLFIASLTKPEKLSEAVSLKKSKVFLYLVFLALITAIPSIIQGVNVLNDFQKISTKIPEFKIEEGVLKTKDTEKSFIYQTNSLIFTFDPNGEQSEKDVDQHAIGSVSSFALLKDRFYFKSAVNSYTFKYSELAGFKNSDYGDLMGIFSMLHGFIIGFTIFMLLVAAIIETLINTLLYTIFANLLCLLARRMMTFAANWSIALFASTLPTLFFAFLNSFGLYPPFQTQIGLIVTLFFYYYAIKSIPKNS</sequence>
<evidence type="ECO:0000313" key="2">
    <source>
        <dbReference type="EMBL" id="TFJ23678.1"/>
    </source>
</evidence>
<dbReference type="Proteomes" id="UP000297938">
    <property type="component" value="Unassembled WGS sequence"/>
</dbReference>
<evidence type="ECO:0000313" key="3">
    <source>
        <dbReference type="Proteomes" id="UP000297938"/>
    </source>
</evidence>
<proteinExistence type="predicted"/>
<feature type="transmembrane region" description="Helical" evidence="1">
    <location>
        <begin position="182"/>
        <end position="199"/>
    </location>
</feature>
<name>A0A7Z8CWY2_CARDV</name>
<protein>
    <recommendedName>
        <fullName evidence="4">DUF1189 domain-containing protein</fullName>
    </recommendedName>
</protein>
<evidence type="ECO:0000256" key="1">
    <source>
        <dbReference type="SAM" id="Phobius"/>
    </source>
</evidence>
<feature type="transmembrane region" description="Helical" evidence="1">
    <location>
        <begin position="211"/>
        <end position="229"/>
    </location>
</feature>
<keyword evidence="1" id="KW-0812">Transmembrane</keyword>
<dbReference type="AlphaFoldDB" id="A0A7Z8CWY2"/>
<dbReference type="Pfam" id="PF06691">
    <property type="entry name" value="DUF1189"/>
    <property type="match status" value="1"/>
</dbReference>
<feature type="transmembrane region" description="Helical" evidence="1">
    <location>
        <begin position="235"/>
        <end position="252"/>
    </location>
</feature>
<reference evidence="2 3" key="1">
    <citation type="journal article" date="2018" name="Int. J. Food Microbiol.">
        <title>Growth of Carnobacterium spp. isolated from chilled vacuum-packaged meat under relevant acidic conditions.</title>
        <authorList>
            <person name="Zhang P."/>
            <person name="Badoni M."/>
            <person name="Ganzle M."/>
            <person name="Yang X."/>
        </authorList>
    </citation>
    <scope>NUCLEOTIDE SEQUENCE [LARGE SCALE GENOMIC DNA]</scope>
    <source>
        <strain evidence="2 3">B2</strain>
    </source>
</reference>
<keyword evidence="1" id="KW-1133">Transmembrane helix</keyword>
<dbReference type="InterPro" id="IPR009574">
    <property type="entry name" value="DUF1189"/>
</dbReference>
<gene>
    <name evidence="2" type="ORF">CKN69_12320</name>
</gene>
<dbReference type="EMBL" id="NRPP01000018">
    <property type="protein sequence ID" value="TFJ23678.1"/>
    <property type="molecule type" value="Genomic_DNA"/>
</dbReference>
<organism evidence="2 3">
    <name type="scientific">Carnobacterium divergens</name>
    <name type="common">Lactobacillus divergens</name>
    <dbReference type="NCBI Taxonomy" id="2748"/>
    <lineage>
        <taxon>Bacteria</taxon>
        <taxon>Bacillati</taxon>
        <taxon>Bacillota</taxon>
        <taxon>Bacilli</taxon>
        <taxon>Lactobacillales</taxon>
        <taxon>Carnobacteriaceae</taxon>
        <taxon>Carnobacterium</taxon>
    </lineage>
</organism>
<keyword evidence="1" id="KW-0472">Membrane</keyword>
<feature type="transmembrane region" description="Helical" evidence="1">
    <location>
        <begin position="35"/>
        <end position="58"/>
    </location>
</feature>